<dbReference type="RefSeq" id="XP_044565992.1">
    <property type="nucleotide sequence ID" value="XM_044703069.1"/>
</dbReference>
<name>A0A6A5C7L1_NAEFO</name>
<evidence type="ECO:0000313" key="5">
    <source>
        <dbReference type="Proteomes" id="UP000444721"/>
    </source>
</evidence>
<reference evidence="4 5" key="1">
    <citation type="journal article" date="2019" name="Sci. Rep.">
        <title>Nanopore sequencing improves the draft genome of the human pathogenic amoeba Naegleria fowleri.</title>
        <authorList>
            <person name="Liechti N."/>
            <person name="Schurch N."/>
            <person name="Bruggmann R."/>
            <person name="Wittwer M."/>
        </authorList>
    </citation>
    <scope>NUCLEOTIDE SEQUENCE [LARGE SCALE GENOMIC DNA]</scope>
    <source>
        <strain evidence="4 5">ATCC 30894</strain>
    </source>
</reference>
<keyword evidence="1" id="KW-0433">Leucine-rich repeat</keyword>
<dbReference type="GeneID" id="68119754"/>
<dbReference type="VEuPathDB" id="AmoebaDB:NF0069160"/>
<feature type="compositionally biased region" description="Basic and acidic residues" evidence="3">
    <location>
        <begin position="1338"/>
        <end position="1348"/>
    </location>
</feature>
<dbReference type="InterPro" id="IPR001611">
    <property type="entry name" value="Leu-rich_rpt"/>
</dbReference>
<evidence type="ECO:0000313" key="4">
    <source>
        <dbReference type="EMBL" id="KAF0981279.1"/>
    </source>
</evidence>
<dbReference type="InterPro" id="IPR032675">
    <property type="entry name" value="LRR_dom_sf"/>
</dbReference>
<keyword evidence="2" id="KW-0677">Repeat</keyword>
<feature type="compositionally biased region" description="Polar residues" evidence="3">
    <location>
        <begin position="526"/>
        <end position="542"/>
    </location>
</feature>
<dbReference type="VEuPathDB" id="AmoebaDB:NfTy_023830"/>
<feature type="compositionally biased region" description="Basic residues" evidence="3">
    <location>
        <begin position="1249"/>
        <end position="1258"/>
    </location>
</feature>
<comment type="caution">
    <text evidence="4">The sequence shown here is derived from an EMBL/GenBank/DDBJ whole genome shotgun (WGS) entry which is preliminary data.</text>
</comment>
<protein>
    <submittedName>
        <fullName evidence="4">Uncharacterized protein</fullName>
    </submittedName>
</protein>
<dbReference type="Proteomes" id="UP000444721">
    <property type="component" value="Unassembled WGS sequence"/>
</dbReference>
<dbReference type="VEuPathDB" id="AmoebaDB:FDP41_012539"/>
<organism evidence="4 5">
    <name type="scientific">Naegleria fowleri</name>
    <name type="common">Brain eating amoeba</name>
    <dbReference type="NCBI Taxonomy" id="5763"/>
    <lineage>
        <taxon>Eukaryota</taxon>
        <taxon>Discoba</taxon>
        <taxon>Heterolobosea</taxon>
        <taxon>Tetramitia</taxon>
        <taxon>Eutetramitia</taxon>
        <taxon>Vahlkampfiidae</taxon>
        <taxon>Naegleria</taxon>
    </lineage>
</organism>
<evidence type="ECO:0000256" key="3">
    <source>
        <dbReference type="SAM" id="MobiDB-lite"/>
    </source>
</evidence>
<feature type="compositionally biased region" description="Low complexity" evidence="3">
    <location>
        <begin position="1350"/>
        <end position="1363"/>
    </location>
</feature>
<dbReference type="PANTHER" id="PTHR24366">
    <property type="entry name" value="IG(IMMUNOGLOBULIN) AND LRR(LEUCINE RICH REPEAT) DOMAINS"/>
    <property type="match status" value="1"/>
</dbReference>
<dbReference type="Gene3D" id="3.80.10.10">
    <property type="entry name" value="Ribonuclease Inhibitor"/>
    <property type="match status" value="2"/>
</dbReference>
<dbReference type="PANTHER" id="PTHR24366:SF96">
    <property type="entry name" value="LEUCINE RICH REPEAT CONTAINING 53"/>
    <property type="match status" value="1"/>
</dbReference>
<feature type="region of interest" description="Disordered" evidence="3">
    <location>
        <begin position="520"/>
        <end position="542"/>
    </location>
</feature>
<gene>
    <name evidence="4" type="ORF">FDP41_012539</name>
</gene>
<proteinExistence type="predicted"/>
<accession>A0A6A5C7L1</accession>
<dbReference type="EMBL" id="VFQX01000015">
    <property type="protein sequence ID" value="KAF0981279.1"/>
    <property type="molecule type" value="Genomic_DNA"/>
</dbReference>
<feature type="region of interest" description="Disordered" evidence="3">
    <location>
        <begin position="1338"/>
        <end position="1384"/>
    </location>
</feature>
<feature type="region of interest" description="Disordered" evidence="3">
    <location>
        <begin position="1243"/>
        <end position="1267"/>
    </location>
</feature>
<dbReference type="PROSITE" id="PS51450">
    <property type="entry name" value="LRR"/>
    <property type="match status" value="1"/>
</dbReference>
<dbReference type="OMA" id="YASHNEI"/>
<keyword evidence="5" id="KW-1185">Reference proteome</keyword>
<evidence type="ECO:0000256" key="2">
    <source>
        <dbReference type="ARBA" id="ARBA00022737"/>
    </source>
</evidence>
<evidence type="ECO:0000256" key="1">
    <source>
        <dbReference type="ARBA" id="ARBA00022614"/>
    </source>
</evidence>
<sequence>MPIDKKKRNFIITPNQFYSELSEDTFRKLCIKDVSKKLSYPIYLDFSNDKFQINSVQALRIMKTSCVKELDISKNRFKEIDKTFEMFTRLKRLYASHNEIHKCLFSNVHSHLVLLDLSHNSLSSVPESLSQLVNLEFLDMSYNMISNGTETVTRLRGCMKLRDLNLSFNQLDMNKEKLDNFLVELKTNFKKLKSVNFDSNPFVMKLMNYRALFVARLQLTSLDGKEISSKERKNASQQGDGSSNLIQPLFFDEVGEQLKGTSRGLMKRVPSFNNLFSVLQTKVVEDEPIIEEPGRRATIVETIKEQTHFDKINEVLENTSQIYLLVAGQKLLRTMKQLLSNISDISMKLHADDPNTIGLNGYVKFIELLKGYITRDETHTLKECFIRCLVTSFGFYTRTFDNATREEVQALTELGKFLFWNNNTEILRTTNQALHQFILSQSGKFNQQPIANLCTVLKYFDDYDPLSIPKISTPQELNRLSMKLKQPLTVDDPTQRSSPSYLIPNFSDTRRRSSYIGPVMDEDMPSANSQKRSMQNNDGNGNSLLATAKTKKLQGITKFYQEFMTNQFKSFSSNMNDIPNEILQLQIQSTDLLVKTFNFTDAMILAMTESDFLDNLMDIIIKQHKEFLESPTKPTTLQPQVQKYILLLKLFVVTSACAEKFSGKIITLTEHLTNAVYFVKPKVDQHVNEEVVTTNNNNNTSSPSSPASGNKESAITEQVIEALVSGYGQSHFASCLGVLQTALASVCHVSKIKDEMFKEKKFMDLLLSTVKHFFNNGITTMNIKQIAGALESIDTLLTIYHYKMVKHQTQYVTSSRTLVRAGDNTQMTDESYRLQGMQVMINMNQIHDLQDILLRLIQEETLQTILINPVLGVPLVSTVLHLIQMLPLLNINKHLKMVNDPKYCALLQQRLLEMVLLNTNTSNVTSTLDNENNLLSVSSSLELNRLAASCFISVIRETNIEKDLLKKVVTSISTLSREAGYRGTKLNHSFELSTLLGILSYVKKEELLSEYKDILLIQLLKIIQQLTVDLSTKQLYYNLIDHCIRLLRVLQPIPPSEQLDFEQFGKLFILITKQEQQIERENPQLYSIEAFEQNASFNGIGVQISQTSSRNQTLTVESLPLFANQYIILLKCISELEISSFVCLRVMIRLAGSLESLSPAKLEKEFMTEENKSRLQMVTDLLKNIISLVSKPVVPNENERQLSQKELKKIRRKSLRKSISMSTRSFGTMETVFNASNEIKNATDDSRRTSLRMKKRSSLRANPEELSHQMKQPNYVQMLNYGMFDQYSANYWNERTLDLSRQLYSMVLDDVTSEWSDELKNNPFKLFNPFFVHSKQEEAAAEEKKDEDLTLSADSDLSDISSLDSEDEDNGAETQSSPHIRRIHRKSGTNKEFVDLLLRKKQKDQMKREQQQQHANPLTTMWSFYDDSTHSFSANDFYRLVFSDELLRDNVYDVITQSITSTKISLSQLLSDKELKYLFIGTIGLRMINLMKLSEFGASQIIPLIHQVLSNTLFGSYRVNMLSVKILTHLLESVLQKTLNQGTALRSVANNKSKAEAWKEVLHIIDQISQIIQQMNNTLRYRLQFHFSKTTPFSSDERHFLYNYVKLWHTIVNTIRNIPFHLLTDAKDYDHELLNELCQSQLLSFWVLPLPDFAVLIRLLYYHSITEHIPDSDDTRDNTLFGNLYRIQYLEELTLPLYSVTSDKQEFSGISLSNPHAQYMNQKRKLTMLLTEICGVYMRFDRFNLYNMLDFIVRLSPFTNDSGSNVESSNSYYSVINTPSFRNSLLEQILIEESLVRKSYLLSKSLKSGDVVAYDRCTVNHQPCILVLFEKKIGIYSFTENVNTGKMFLSETSIMNLSQIESVSLASPYTGKYLALKTSKESLFIQFSNDTFCAKLISQIHNKINSLDISIDWRLFKGLQTMFASGVDEQLLFFSEVLLDLGKGGGEQKCCIALSNYAIYFIHEKISTELKIVNSKNVSNFTQEKLDCTSFIEKICQFEINELWIDYKSVQQTTPTTKVKLNKTLEEHSKTSPKKESIYFTFPSDFAKISFIANLSAYQSSYQSLQA</sequence>
<dbReference type="SUPFAM" id="SSF52075">
    <property type="entry name" value="Outer arm dynein light chain 1"/>
    <property type="match status" value="1"/>
</dbReference>
<dbReference type="OrthoDB" id="1728874at2759"/>